<dbReference type="Proteomes" id="UP001430614">
    <property type="component" value="Unassembled WGS sequence"/>
</dbReference>
<proteinExistence type="predicted"/>
<organism evidence="1 2">
    <name type="scientific">Paraburkholderia translucens</name>
    <dbReference type="NCBI Taxonomy" id="2886945"/>
    <lineage>
        <taxon>Bacteria</taxon>
        <taxon>Pseudomonadati</taxon>
        <taxon>Pseudomonadota</taxon>
        <taxon>Betaproteobacteria</taxon>
        <taxon>Burkholderiales</taxon>
        <taxon>Burkholderiaceae</taxon>
        <taxon>Paraburkholderia</taxon>
    </lineage>
</organism>
<sequence length="352" mass="38704">MPSGSERVHLEIQLLTARLVAIASSGHACAASMEHEFERAIDEAEALSLHADIVQGLHSLSWLTLQANDIDRTREVTIRAETAARKADAATRCRQLANTGRCLLELERDLPRARHVLQEAGALATRLDLRVVELAWGEALLARTGGDLETGCLKLDEAVRQARATGDHWREFQCLVWFATMIFERGAYQEVVQVAGEIIEAAHKMGDSGAPYAEVISQIAELRLADDDTRSFVPEGLDVLRQADDKRHLSYALNEVVRASLDRRCSADVFALGREALHAAEALASPTERIVATALLIEAARSVEATELYDGHLYSLRELLADKPLSPRGKAALQRLYDHCPGIATVIQTQLH</sequence>
<evidence type="ECO:0000313" key="1">
    <source>
        <dbReference type="EMBL" id="MCC8403141.1"/>
    </source>
</evidence>
<gene>
    <name evidence="1" type="ORF">LJ655_14795</name>
</gene>
<reference evidence="1 2" key="1">
    <citation type="submission" date="2021-11" db="EMBL/GenBank/DDBJ databases">
        <authorList>
            <person name="Oh E.-T."/>
            <person name="Kim S.-B."/>
        </authorList>
    </citation>
    <scope>NUCLEOTIDE SEQUENCE [LARGE SCALE GENOMIC DNA]</scope>
    <source>
        <strain evidence="1 2">MMS20-SJTN17</strain>
    </source>
</reference>
<keyword evidence="2" id="KW-1185">Reference proteome</keyword>
<accession>A0ABS8KEF1</accession>
<protein>
    <recommendedName>
        <fullName evidence="3">MalT-like TPR region domain-containing protein</fullName>
    </recommendedName>
</protein>
<dbReference type="EMBL" id="JAJITC010000007">
    <property type="protein sequence ID" value="MCC8403141.1"/>
    <property type="molecule type" value="Genomic_DNA"/>
</dbReference>
<comment type="caution">
    <text evidence="1">The sequence shown here is derived from an EMBL/GenBank/DDBJ whole genome shotgun (WGS) entry which is preliminary data.</text>
</comment>
<name>A0ABS8KEF1_9BURK</name>
<evidence type="ECO:0000313" key="2">
    <source>
        <dbReference type="Proteomes" id="UP001430614"/>
    </source>
</evidence>
<evidence type="ECO:0008006" key="3">
    <source>
        <dbReference type="Google" id="ProtNLM"/>
    </source>
</evidence>
<dbReference type="RefSeq" id="WP_230562248.1">
    <property type="nucleotide sequence ID" value="NZ_JAJITC010000007.1"/>
</dbReference>